<dbReference type="Gene3D" id="1.10.510.10">
    <property type="entry name" value="Transferase(Phosphotransferase) domain 1"/>
    <property type="match status" value="1"/>
</dbReference>
<dbReference type="Proteomes" id="UP001206925">
    <property type="component" value="Unassembled WGS sequence"/>
</dbReference>
<name>A0AAD5G6U6_AMBAR</name>
<dbReference type="PANTHER" id="PTHR46821">
    <property type="entry name" value="OS07G0586332 PROTEIN"/>
    <property type="match status" value="1"/>
</dbReference>
<evidence type="ECO:0000259" key="1">
    <source>
        <dbReference type="PROSITE" id="PS50011"/>
    </source>
</evidence>
<feature type="domain" description="Protein kinase" evidence="1">
    <location>
        <begin position="1"/>
        <end position="88"/>
    </location>
</feature>
<dbReference type="Pfam" id="PF07714">
    <property type="entry name" value="PK_Tyr_Ser-Thr"/>
    <property type="match status" value="1"/>
</dbReference>
<dbReference type="AlphaFoldDB" id="A0AAD5G6U6"/>
<gene>
    <name evidence="2" type="ORF">M8C21_025844</name>
</gene>
<dbReference type="PROSITE" id="PS50011">
    <property type="entry name" value="PROTEIN_KINASE_DOM"/>
    <property type="match status" value="1"/>
</dbReference>
<dbReference type="GO" id="GO:0005524">
    <property type="term" value="F:ATP binding"/>
    <property type="evidence" value="ECO:0007669"/>
    <property type="project" value="InterPro"/>
</dbReference>
<protein>
    <recommendedName>
        <fullName evidence="1">Protein kinase domain-containing protein</fullName>
    </recommendedName>
</protein>
<dbReference type="PANTHER" id="PTHR46821:SF7">
    <property type="entry name" value="PROTEIN KINASE SUPERFAMILY PROTEIN"/>
    <property type="match status" value="1"/>
</dbReference>
<comment type="caution">
    <text evidence="2">The sequence shown here is derived from an EMBL/GenBank/DDBJ whole genome shotgun (WGS) entry which is preliminary data.</text>
</comment>
<dbReference type="InterPro" id="IPR044576">
    <property type="entry name" value="At4g25390-like"/>
</dbReference>
<accession>A0AAD5G6U6</accession>
<evidence type="ECO:0000313" key="3">
    <source>
        <dbReference type="Proteomes" id="UP001206925"/>
    </source>
</evidence>
<sequence>MDTGSLQGEREFQNELFFGSKIDLDRILCVIGFCSDKKRRRMVLVYELMTNGSLQDCLFHRKCVELKEWKKRVLISIDIAKGIEYLHH</sequence>
<dbReference type="InterPro" id="IPR000719">
    <property type="entry name" value="Prot_kinase_dom"/>
</dbReference>
<organism evidence="2 3">
    <name type="scientific">Ambrosia artemisiifolia</name>
    <name type="common">Common ragweed</name>
    <dbReference type="NCBI Taxonomy" id="4212"/>
    <lineage>
        <taxon>Eukaryota</taxon>
        <taxon>Viridiplantae</taxon>
        <taxon>Streptophyta</taxon>
        <taxon>Embryophyta</taxon>
        <taxon>Tracheophyta</taxon>
        <taxon>Spermatophyta</taxon>
        <taxon>Magnoliopsida</taxon>
        <taxon>eudicotyledons</taxon>
        <taxon>Gunneridae</taxon>
        <taxon>Pentapetalae</taxon>
        <taxon>asterids</taxon>
        <taxon>campanulids</taxon>
        <taxon>Asterales</taxon>
        <taxon>Asteraceae</taxon>
        <taxon>Asteroideae</taxon>
        <taxon>Heliantheae alliance</taxon>
        <taxon>Heliantheae</taxon>
        <taxon>Ambrosia</taxon>
    </lineage>
</organism>
<evidence type="ECO:0000313" key="2">
    <source>
        <dbReference type="EMBL" id="KAI7729538.1"/>
    </source>
</evidence>
<reference evidence="2" key="1">
    <citation type="submission" date="2022-06" db="EMBL/GenBank/DDBJ databases">
        <title>Uncovering the hologenomic basis of an extraordinary plant invasion.</title>
        <authorList>
            <person name="Bieker V.C."/>
            <person name="Martin M.D."/>
            <person name="Gilbert T."/>
            <person name="Hodgins K."/>
            <person name="Battlay P."/>
            <person name="Petersen B."/>
            <person name="Wilson J."/>
        </authorList>
    </citation>
    <scope>NUCLEOTIDE SEQUENCE</scope>
    <source>
        <strain evidence="2">AA19_3_7</strain>
        <tissue evidence="2">Leaf</tissue>
    </source>
</reference>
<keyword evidence="3" id="KW-1185">Reference proteome</keyword>
<proteinExistence type="predicted"/>
<dbReference type="InterPro" id="IPR001245">
    <property type="entry name" value="Ser-Thr/Tyr_kinase_cat_dom"/>
</dbReference>
<dbReference type="InterPro" id="IPR011009">
    <property type="entry name" value="Kinase-like_dom_sf"/>
</dbReference>
<dbReference type="GO" id="GO:0004672">
    <property type="term" value="F:protein kinase activity"/>
    <property type="evidence" value="ECO:0007669"/>
    <property type="project" value="InterPro"/>
</dbReference>
<dbReference type="EMBL" id="JAMZMK010010981">
    <property type="protein sequence ID" value="KAI7729538.1"/>
    <property type="molecule type" value="Genomic_DNA"/>
</dbReference>
<dbReference type="SUPFAM" id="SSF56112">
    <property type="entry name" value="Protein kinase-like (PK-like)"/>
    <property type="match status" value="1"/>
</dbReference>